<dbReference type="PANTHER" id="PTHR11607:SF3">
    <property type="entry name" value="LYSOSOMAL ALPHA-MANNOSIDASE"/>
    <property type="match status" value="1"/>
</dbReference>
<dbReference type="SUPFAM" id="SSF88713">
    <property type="entry name" value="Glycoside hydrolase/deacetylase"/>
    <property type="match status" value="1"/>
</dbReference>
<dbReference type="EMBL" id="JABSTU010000005">
    <property type="protein sequence ID" value="KAH8030861.1"/>
    <property type="molecule type" value="Genomic_DNA"/>
</dbReference>
<evidence type="ECO:0000313" key="3">
    <source>
        <dbReference type="EMBL" id="KAH8030861.1"/>
    </source>
</evidence>
<evidence type="ECO:0000259" key="2">
    <source>
        <dbReference type="Pfam" id="PF01074"/>
    </source>
</evidence>
<feature type="domain" description="Glycoside hydrolase family 38 N-terminal" evidence="2">
    <location>
        <begin position="146"/>
        <end position="243"/>
    </location>
</feature>
<reference evidence="3" key="1">
    <citation type="journal article" date="2020" name="Cell">
        <title>Large-Scale Comparative Analyses of Tick Genomes Elucidate Their Genetic Diversity and Vector Capacities.</title>
        <authorList>
            <consortium name="Tick Genome and Microbiome Consortium (TIGMIC)"/>
            <person name="Jia N."/>
            <person name="Wang J."/>
            <person name="Shi W."/>
            <person name="Du L."/>
            <person name="Sun Y."/>
            <person name="Zhan W."/>
            <person name="Jiang J.F."/>
            <person name="Wang Q."/>
            <person name="Zhang B."/>
            <person name="Ji P."/>
            <person name="Bell-Sakyi L."/>
            <person name="Cui X.M."/>
            <person name="Yuan T.T."/>
            <person name="Jiang B.G."/>
            <person name="Yang W.F."/>
            <person name="Lam T.T."/>
            <person name="Chang Q.C."/>
            <person name="Ding S.J."/>
            <person name="Wang X.J."/>
            <person name="Zhu J.G."/>
            <person name="Ruan X.D."/>
            <person name="Zhao L."/>
            <person name="Wei J.T."/>
            <person name="Ye R.Z."/>
            <person name="Que T.C."/>
            <person name="Du C.H."/>
            <person name="Zhou Y.H."/>
            <person name="Cheng J.X."/>
            <person name="Dai P.F."/>
            <person name="Guo W.B."/>
            <person name="Han X.H."/>
            <person name="Huang E.J."/>
            <person name="Li L.F."/>
            <person name="Wei W."/>
            <person name="Gao Y.C."/>
            <person name="Liu J.Z."/>
            <person name="Shao H.Z."/>
            <person name="Wang X."/>
            <person name="Wang C.C."/>
            <person name="Yang T.C."/>
            <person name="Huo Q.B."/>
            <person name="Li W."/>
            <person name="Chen H.Y."/>
            <person name="Chen S.E."/>
            <person name="Zhou L.G."/>
            <person name="Ni X.B."/>
            <person name="Tian J.H."/>
            <person name="Sheng Y."/>
            <person name="Liu T."/>
            <person name="Pan Y.S."/>
            <person name="Xia L.Y."/>
            <person name="Li J."/>
            <person name="Zhao F."/>
            <person name="Cao W.C."/>
        </authorList>
    </citation>
    <scope>NUCLEOTIDE SEQUENCE</scope>
    <source>
        <strain evidence="3">Rmic-2018</strain>
    </source>
</reference>
<dbReference type="PANTHER" id="PTHR11607">
    <property type="entry name" value="ALPHA-MANNOSIDASE"/>
    <property type="match status" value="1"/>
</dbReference>
<sequence length="286" mass="31312">MNTQALHRHAFRRSRLDETAGTATHVQVSDLAVSGQVGSEEGNGTPRVVVTTTAIDGASSASAGDVLCRVMNVVGLAGLQRLLSISWSLVLLLMVWRGPGQTRGANQCELRGCPPHKPGYINMHVLSHSHMDVGWLQTVDEIYRTSQLQFVGGGWVQNDEAVTHYTTIIDQMTLGLRFLNDTFGPQCGVPSVAWQADPFGHSVSQASLFARMGFSSLMIGRISLELKENWTISRSLEFVWQADPPRQGKSIRSLKSTQMAHPPLRRQHNPTQSSQAPPVPTQPNLN</sequence>
<dbReference type="GO" id="GO:0005764">
    <property type="term" value="C:lysosome"/>
    <property type="evidence" value="ECO:0007669"/>
    <property type="project" value="TreeGrafter"/>
</dbReference>
<dbReference type="VEuPathDB" id="VectorBase:LOC119169884"/>
<dbReference type="InterPro" id="IPR000602">
    <property type="entry name" value="Glyco_hydro_38_N"/>
</dbReference>
<dbReference type="AlphaFoldDB" id="A0A9J6E9U4"/>
<dbReference type="InterPro" id="IPR027291">
    <property type="entry name" value="Glyco_hydro_38_N_sf"/>
</dbReference>
<organism evidence="3 4">
    <name type="scientific">Rhipicephalus microplus</name>
    <name type="common">Cattle tick</name>
    <name type="synonym">Boophilus microplus</name>
    <dbReference type="NCBI Taxonomy" id="6941"/>
    <lineage>
        <taxon>Eukaryota</taxon>
        <taxon>Metazoa</taxon>
        <taxon>Ecdysozoa</taxon>
        <taxon>Arthropoda</taxon>
        <taxon>Chelicerata</taxon>
        <taxon>Arachnida</taxon>
        <taxon>Acari</taxon>
        <taxon>Parasitiformes</taxon>
        <taxon>Ixodida</taxon>
        <taxon>Ixodoidea</taxon>
        <taxon>Ixodidae</taxon>
        <taxon>Rhipicephalinae</taxon>
        <taxon>Rhipicephalus</taxon>
        <taxon>Boophilus</taxon>
    </lineage>
</organism>
<dbReference type="GO" id="GO:0006013">
    <property type="term" value="P:mannose metabolic process"/>
    <property type="evidence" value="ECO:0007669"/>
    <property type="project" value="InterPro"/>
</dbReference>
<gene>
    <name evidence="3" type="ORF">HPB51_012201</name>
</gene>
<name>A0A9J6E9U4_RHIMP</name>
<proteinExistence type="predicted"/>
<evidence type="ECO:0000313" key="4">
    <source>
        <dbReference type="Proteomes" id="UP000821866"/>
    </source>
</evidence>
<dbReference type="GO" id="GO:0004559">
    <property type="term" value="F:alpha-mannosidase activity"/>
    <property type="evidence" value="ECO:0007669"/>
    <property type="project" value="InterPro"/>
</dbReference>
<dbReference type="InterPro" id="IPR011330">
    <property type="entry name" value="Glyco_hydro/deAcase_b/a-brl"/>
</dbReference>
<dbReference type="Proteomes" id="UP000821866">
    <property type="component" value="Chromosome 3"/>
</dbReference>
<dbReference type="Pfam" id="PF01074">
    <property type="entry name" value="Glyco_hydro_38N"/>
    <property type="match status" value="1"/>
</dbReference>
<evidence type="ECO:0000256" key="1">
    <source>
        <dbReference type="SAM" id="MobiDB-lite"/>
    </source>
</evidence>
<protein>
    <recommendedName>
        <fullName evidence="2">Glycoside hydrolase family 38 N-terminal domain-containing protein</fullName>
    </recommendedName>
</protein>
<reference evidence="3" key="2">
    <citation type="submission" date="2021-09" db="EMBL/GenBank/DDBJ databases">
        <authorList>
            <person name="Jia N."/>
            <person name="Wang J."/>
            <person name="Shi W."/>
            <person name="Du L."/>
            <person name="Sun Y."/>
            <person name="Zhan W."/>
            <person name="Jiang J."/>
            <person name="Wang Q."/>
            <person name="Zhang B."/>
            <person name="Ji P."/>
            <person name="Sakyi L.B."/>
            <person name="Cui X."/>
            <person name="Yuan T."/>
            <person name="Jiang B."/>
            <person name="Yang W."/>
            <person name="Lam T.T.-Y."/>
            <person name="Chang Q."/>
            <person name="Ding S."/>
            <person name="Wang X."/>
            <person name="Zhu J."/>
            <person name="Ruan X."/>
            <person name="Zhao L."/>
            <person name="Wei J."/>
            <person name="Que T."/>
            <person name="Du C."/>
            <person name="Cheng J."/>
            <person name="Dai P."/>
            <person name="Han X."/>
            <person name="Huang E."/>
            <person name="Gao Y."/>
            <person name="Liu J."/>
            <person name="Shao H."/>
            <person name="Ye R."/>
            <person name="Li L."/>
            <person name="Wei W."/>
            <person name="Wang X."/>
            <person name="Wang C."/>
            <person name="Huo Q."/>
            <person name="Li W."/>
            <person name="Guo W."/>
            <person name="Chen H."/>
            <person name="Chen S."/>
            <person name="Zhou L."/>
            <person name="Zhou L."/>
            <person name="Ni X."/>
            <person name="Tian J."/>
            <person name="Zhou Y."/>
            <person name="Sheng Y."/>
            <person name="Liu T."/>
            <person name="Pan Y."/>
            <person name="Xia L."/>
            <person name="Li J."/>
            <person name="Zhao F."/>
            <person name="Cao W."/>
        </authorList>
    </citation>
    <scope>NUCLEOTIDE SEQUENCE</scope>
    <source>
        <strain evidence="3">Rmic-2018</strain>
        <tissue evidence="3">Larvae</tissue>
    </source>
</reference>
<dbReference type="Gene3D" id="3.20.110.10">
    <property type="entry name" value="Glycoside hydrolase 38, N terminal domain"/>
    <property type="match status" value="2"/>
</dbReference>
<dbReference type="VEuPathDB" id="VectorBase:LOC119164865"/>
<feature type="region of interest" description="Disordered" evidence="1">
    <location>
        <begin position="247"/>
        <end position="286"/>
    </location>
</feature>
<dbReference type="InterPro" id="IPR050843">
    <property type="entry name" value="Glycosyl_Hydrlase_38"/>
</dbReference>
<accession>A0A9J6E9U4</accession>
<keyword evidence="4" id="KW-1185">Reference proteome</keyword>
<comment type="caution">
    <text evidence="3">The sequence shown here is derived from an EMBL/GenBank/DDBJ whole genome shotgun (WGS) entry which is preliminary data.</text>
</comment>
<feature type="compositionally biased region" description="Pro residues" evidence="1">
    <location>
        <begin position="277"/>
        <end position="286"/>
    </location>
</feature>